<keyword evidence="2" id="KW-1185">Reference proteome</keyword>
<dbReference type="Proteomes" id="UP000183918">
    <property type="component" value="Unassembled WGS sequence"/>
</dbReference>
<reference evidence="1 2" key="1">
    <citation type="submission" date="2016-10" db="EMBL/GenBank/DDBJ databases">
        <authorList>
            <person name="de Groot N.N."/>
        </authorList>
    </citation>
    <scope>NUCLEOTIDE SEQUENCE [LARGE SCALE GENOMIC DNA]</scope>
    <source>
        <strain evidence="1 2">DSM 14045</strain>
    </source>
</reference>
<dbReference type="AlphaFoldDB" id="A0A1H3KN70"/>
<proteinExistence type="predicted"/>
<name>A0A1H3KN70_9FIRM</name>
<gene>
    <name evidence="1" type="ORF">SAMN02910414_01768</name>
</gene>
<dbReference type="EMBL" id="FNPG01000021">
    <property type="protein sequence ID" value="SDY53499.1"/>
    <property type="molecule type" value="Genomic_DNA"/>
</dbReference>
<dbReference type="OrthoDB" id="2044276at2"/>
<evidence type="ECO:0000313" key="1">
    <source>
        <dbReference type="EMBL" id="SDY53499.1"/>
    </source>
</evidence>
<sequence>MKKEDSYFNKALQNFMFDMASAGAIRALTKKGLSTKDIKKQLDFPTPENIISEISWECLVSEKIVLLEDPKMETPPKKYKYVKEYGKYGKTYLKRVEIENEVIIDKDSYIPINFGIQMYKDKDKFLKKLDKLNEKDRDFILGLPWPLKIVYYKEDERIKRIIERLGE</sequence>
<evidence type="ECO:0000313" key="2">
    <source>
        <dbReference type="Proteomes" id="UP000183918"/>
    </source>
</evidence>
<accession>A0A1H3KN70</accession>
<dbReference type="STRING" id="1122142.SAMN02910414_01768"/>
<dbReference type="RefSeq" id="WP_074718167.1">
    <property type="nucleotide sequence ID" value="NZ_FNPG01000021.1"/>
</dbReference>
<organism evidence="1 2">
    <name type="scientific">Lachnobacterium bovis DSM 14045</name>
    <dbReference type="NCBI Taxonomy" id="1122142"/>
    <lineage>
        <taxon>Bacteria</taxon>
        <taxon>Bacillati</taxon>
        <taxon>Bacillota</taxon>
        <taxon>Clostridia</taxon>
        <taxon>Lachnospirales</taxon>
        <taxon>Lachnospiraceae</taxon>
        <taxon>Lachnobacterium</taxon>
    </lineage>
</organism>
<protein>
    <submittedName>
        <fullName evidence="1">Uncharacterized protein</fullName>
    </submittedName>
</protein>